<dbReference type="GO" id="GO:0009166">
    <property type="term" value="P:nucleotide catabolic process"/>
    <property type="evidence" value="ECO:0007669"/>
    <property type="project" value="InterPro"/>
</dbReference>
<keyword evidence="6" id="KW-1185">Reference proteome</keyword>
<comment type="caution">
    <text evidence="5">The sequence shown here is derived from an EMBL/GenBank/DDBJ whole genome shotgun (WGS) entry which is preliminary data.</text>
</comment>
<dbReference type="GO" id="GO:0000166">
    <property type="term" value="F:nucleotide binding"/>
    <property type="evidence" value="ECO:0007669"/>
    <property type="project" value="UniProtKB-KW"/>
</dbReference>
<dbReference type="CDD" id="cd00845">
    <property type="entry name" value="MPP_UshA_N_like"/>
    <property type="match status" value="1"/>
</dbReference>
<dbReference type="InterPro" id="IPR004843">
    <property type="entry name" value="Calcineurin-like_PHP"/>
</dbReference>
<dbReference type="AlphaFoldDB" id="A0A2V3VKL1"/>
<dbReference type="InterPro" id="IPR036907">
    <property type="entry name" value="5'-Nucleotdase_C_sf"/>
</dbReference>
<comment type="similarity">
    <text evidence="2">Belongs to the 5'-nucleotidase family.</text>
</comment>
<keyword evidence="2" id="KW-0547">Nucleotide-binding</keyword>
<dbReference type="InterPro" id="IPR011240">
    <property type="entry name" value="Pesterase_YunD"/>
</dbReference>
<dbReference type="PANTHER" id="PTHR11575:SF24">
    <property type="entry name" value="5'-NUCLEOTIDASE"/>
    <property type="match status" value="1"/>
</dbReference>
<evidence type="ECO:0000313" key="5">
    <source>
        <dbReference type="EMBL" id="PXW81451.1"/>
    </source>
</evidence>
<evidence type="ECO:0000313" key="6">
    <source>
        <dbReference type="Proteomes" id="UP000247978"/>
    </source>
</evidence>
<dbReference type="Gene3D" id="3.90.780.10">
    <property type="entry name" value="5'-Nucleotidase, C-terminal domain"/>
    <property type="match status" value="1"/>
</dbReference>
<dbReference type="Gene3D" id="3.60.21.10">
    <property type="match status" value="1"/>
</dbReference>
<sequence length="465" mass="53324">MKETVHFYYTNDLHSYFDHWSQVATFIKNKQHESKEKNESSWTIDIGDHLDRVHPITEATMGKANVKLMNNLGYDFVTIGNNEGITLSHQNLFHLYDDAQFDVICSNLRCTISENPHWLQTSKIVSSNHGIKIGIIGLTARFNPYYHLLGWDVQPPYEVIAKELKKLEKETNIIVLLSHLGINEDQAIATKFPQIDCIIGGHTHHLLRTGEMVNETIITAAGKHCSFVGEVLLTWDHEKQQLIDKQAYTTNITHLPKDLTTEQRLMELKEEADLILSKKIIHTDERMKVNWFKETPIMKKFTEKLRVWTDADCAMLNAGLLLDDFQPGNITYKDVHRICPHPINPCVVVLNGDELLEVVRASLSKQLMELELKGFGFRGEMIGRMVFANLDVQTDFHPNGLEFVKAVLFNGEPLDSDKKYKVATADTFTFGRLLPEIAKSEVKQLFLPELIRELLVQTLLEYEQD</sequence>
<dbReference type="PRINTS" id="PR01607">
    <property type="entry name" value="APYRASEFAMLY"/>
</dbReference>
<dbReference type="Pfam" id="PF00149">
    <property type="entry name" value="Metallophos"/>
    <property type="match status" value="1"/>
</dbReference>
<dbReference type="SUPFAM" id="SSF56300">
    <property type="entry name" value="Metallo-dependent phosphatases"/>
    <property type="match status" value="1"/>
</dbReference>
<reference evidence="5 6" key="1">
    <citation type="submission" date="2018-05" db="EMBL/GenBank/DDBJ databases">
        <title>Genomic Encyclopedia of Type Strains, Phase IV (KMG-IV): sequencing the most valuable type-strain genomes for metagenomic binning, comparative biology and taxonomic classification.</title>
        <authorList>
            <person name="Goeker M."/>
        </authorList>
    </citation>
    <scope>NUCLEOTIDE SEQUENCE [LARGE SCALE GENOMIC DNA]</scope>
    <source>
        <strain evidence="5 6">DSM 28556</strain>
    </source>
</reference>
<evidence type="ECO:0000259" key="4">
    <source>
        <dbReference type="Pfam" id="PF02872"/>
    </source>
</evidence>
<dbReference type="SUPFAM" id="SSF55816">
    <property type="entry name" value="5'-nucleotidase (syn. UDP-sugar hydrolase), C-terminal domain"/>
    <property type="match status" value="1"/>
</dbReference>
<accession>A0A2V3VKL1</accession>
<proteinExistence type="inferred from homology"/>
<evidence type="ECO:0000259" key="3">
    <source>
        <dbReference type="Pfam" id="PF00149"/>
    </source>
</evidence>
<dbReference type="GO" id="GO:0016787">
    <property type="term" value="F:hydrolase activity"/>
    <property type="evidence" value="ECO:0007669"/>
    <property type="project" value="UniProtKB-KW"/>
</dbReference>
<protein>
    <submittedName>
        <fullName evidence="5">2',3'-cyclic-nucleotide 2'-phosphodiesterase (5'-nucleotidase family)</fullName>
    </submittedName>
</protein>
<dbReference type="InterPro" id="IPR029052">
    <property type="entry name" value="Metallo-depent_PP-like"/>
</dbReference>
<evidence type="ECO:0000256" key="2">
    <source>
        <dbReference type="RuleBase" id="RU362119"/>
    </source>
</evidence>
<dbReference type="PANTHER" id="PTHR11575">
    <property type="entry name" value="5'-NUCLEOTIDASE-RELATED"/>
    <property type="match status" value="1"/>
</dbReference>
<dbReference type="RefSeq" id="WP_110397393.1">
    <property type="nucleotide sequence ID" value="NZ_JBHUHB010000001.1"/>
</dbReference>
<organism evidence="5 6">
    <name type="scientific">Pseudogracilibacillus auburnensis</name>
    <dbReference type="NCBI Taxonomy" id="1494959"/>
    <lineage>
        <taxon>Bacteria</taxon>
        <taxon>Bacillati</taxon>
        <taxon>Bacillota</taxon>
        <taxon>Bacilli</taxon>
        <taxon>Bacillales</taxon>
        <taxon>Bacillaceae</taxon>
        <taxon>Pseudogracilibacillus</taxon>
    </lineage>
</organism>
<keyword evidence="1" id="KW-0732">Signal</keyword>
<dbReference type="InterPro" id="IPR008334">
    <property type="entry name" value="5'-Nucleotdase_C"/>
</dbReference>
<dbReference type="Pfam" id="PF02872">
    <property type="entry name" value="5_nucleotid_C"/>
    <property type="match status" value="1"/>
</dbReference>
<gene>
    <name evidence="5" type="ORF">DFR56_12261</name>
</gene>
<dbReference type="InterPro" id="IPR006179">
    <property type="entry name" value="5_nucleotidase/apyrase"/>
</dbReference>
<dbReference type="PIRSF" id="PIRSF036361">
    <property type="entry name" value="YunD"/>
    <property type="match status" value="1"/>
</dbReference>
<dbReference type="Proteomes" id="UP000247978">
    <property type="component" value="Unassembled WGS sequence"/>
</dbReference>
<keyword evidence="2" id="KW-0378">Hydrolase</keyword>
<evidence type="ECO:0000256" key="1">
    <source>
        <dbReference type="ARBA" id="ARBA00022729"/>
    </source>
</evidence>
<feature type="domain" description="Calcineurin-like phosphoesterase" evidence="3">
    <location>
        <begin position="7"/>
        <end position="205"/>
    </location>
</feature>
<dbReference type="OrthoDB" id="9793179at2"/>
<feature type="domain" description="5'-Nucleotidase C-terminal" evidence="4">
    <location>
        <begin position="288"/>
        <end position="427"/>
    </location>
</feature>
<name>A0A2V3VKL1_9BACI</name>
<dbReference type="EMBL" id="QJJQ01000022">
    <property type="protein sequence ID" value="PXW81451.1"/>
    <property type="molecule type" value="Genomic_DNA"/>
</dbReference>